<dbReference type="Gene3D" id="3.30.310.50">
    <property type="entry name" value="Alpha-D-phosphohexomutase, C-terminal domain"/>
    <property type="match status" value="1"/>
</dbReference>
<keyword evidence="3" id="KW-0597">Phosphoprotein</keyword>
<comment type="caution">
    <text evidence="12">The sequence shown here is derived from an EMBL/GenBank/DDBJ whole genome shotgun (WGS) entry which is preliminary data.</text>
</comment>
<evidence type="ECO:0000256" key="2">
    <source>
        <dbReference type="ARBA" id="ARBA00010231"/>
    </source>
</evidence>
<accession>A0A3M6R5U7</accession>
<dbReference type="Pfam" id="PF02879">
    <property type="entry name" value="PGM_PMM_II"/>
    <property type="match status" value="1"/>
</dbReference>
<dbReference type="PRINTS" id="PR00509">
    <property type="entry name" value="PGMPMM"/>
</dbReference>
<dbReference type="RefSeq" id="WP_122247720.1">
    <property type="nucleotide sequence ID" value="NZ_RDQK01000007.1"/>
</dbReference>
<name>A0A3M6R5U7_9BURK</name>
<dbReference type="SUPFAM" id="SSF53738">
    <property type="entry name" value="Phosphoglucomutase, first 3 domains"/>
    <property type="match status" value="3"/>
</dbReference>
<keyword evidence="6" id="KW-0413">Isomerase</keyword>
<organism evidence="12 13">
    <name type="scientific">Allofranklinella schreckenbergeri</name>
    <dbReference type="NCBI Taxonomy" id="1076744"/>
    <lineage>
        <taxon>Bacteria</taxon>
        <taxon>Pseudomonadati</taxon>
        <taxon>Pseudomonadota</taxon>
        <taxon>Betaproteobacteria</taxon>
        <taxon>Burkholderiales</taxon>
        <taxon>Comamonadaceae</taxon>
        <taxon>Allofranklinella</taxon>
    </lineage>
</organism>
<evidence type="ECO:0000256" key="1">
    <source>
        <dbReference type="ARBA" id="ARBA00001946"/>
    </source>
</evidence>
<evidence type="ECO:0000259" key="8">
    <source>
        <dbReference type="Pfam" id="PF00408"/>
    </source>
</evidence>
<evidence type="ECO:0000313" key="13">
    <source>
        <dbReference type="Proteomes" id="UP000281171"/>
    </source>
</evidence>
<gene>
    <name evidence="12" type="ORF">EBQ24_03540</name>
</gene>
<dbReference type="InterPro" id="IPR005846">
    <property type="entry name" value="A-D-PHexomutase_a/b/a-III"/>
</dbReference>
<feature type="domain" description="Alpha-D-phosphohexomutase alpha/beta/alpha" evidence="10">
    <location>
        <begin position="188"/>
        <end position="276"/>
    </location>
</feature>
<dbReference type="InterPro" id="IPR036900">
    <property type="entry name" value="A-D-PHexomutase_C_sf"/>
</dbReference>
<dbReference type="CDD" id="cd03089">
    <property type="entry name" value="PMM_PGM"/>
    <property type="match status" value="1"/>
</dbReference>
<dbReference type="Pfam" id="PF02878">
    <property type="entry name" value="PGM_PMM_I"/>
    <property type="match status" value="1"/>
</dbReference>
<dbReference type="InterPro" id="IPR005845">
    <property type="entry name" value="A-D-PHexomutase_a/b/a-II"/>
</dbReference>
<protein>
    <submittedName>
        <fullName evidence="12">Phosphomannomutase/phosphoglucomutase</fullName>
    </submittedName>
</protein>
<evidence type="ECO:0000256" key="5">
    <source>
        <dbReference type="ARBA" id="ARBA00022842"/>
    </source>
</evidence>
<dbReference type="InterPro" id="IPR016055">
    <property type="entry name" value="A-D-PHexomutase_a/b/a-I/II/III"/>
</dbReference>
<dbReference type="PANTHER" id="PTHR43771:SF2">
    <property type="entry name" value="PHOSPHOMANNOMUTASE_PHOSPHOGLUCOMUTASE"/>
    <property type="match status" value="1"/>
</dbReference>
<comment type="cofactor">
    <cofactor evidence="1">
        <name>Mg(2+)</name>
        <dbReference type="ChEBI" id="CHEBI:18420"/>
    </cofactor>
</comment>
<dbReference type="InterPro" id="IPR005841">
    <property type="entry name" value="Alpha-D-phosphohexomutase_SF"/>
</dbReference>
<feature type="domain" description="Alpha-D-phosphohexomutase C-terminal" evidence="8">
    <location>
        <begin position="395"/>
        <end position="472"/>
    </location>
</feature>
<evidence type="ECO:0000259" key="9">
    <source>
        <dbReference type="Pfam" id="PF02878"/>
    </source>
</evidence>
<sequence>MPFLATPLAASIFKAYDIRGTTPVTINEALAEALGRAFGTRALAAGQRTVAVGRDGRLSGPALAAALIRGLVAVGIEVIDIGQCTTPMLYFAASTLCQSGIQVTGSHNPRDDNGFKMVLAGRAIYGDDIQALRRIIEEESWQPKEGGSVRQADVLPAYRERIVGDVRLARPVQTSGQSASAGLCEIKQAMTRPMKVVVDCGNGVAGASAPGILRALGCEVLELFTEVDGRFPNHHPDPSKPENLRDVIRTLQETDAELGLAFDGDGDRLGIVTKDGQTIFPDRQMMLFAQDVLTRVPGGTIVFDVKCSQRLAPAIEAAGGVPLMHKTGHSLVKAKMKEVDAPLGGEMSGHIFFKERWYGFDDGTYAAARLLEILSRHPDPSAVLNALPSSHSTPELNVPCAEGEPHRLAAELQALAADTFSAPAQVNTIDGLRVDWPDGFGLIRASNTTPVLVLRFEGHTPEALARIEGDMLALLRRVKPDAQLGGAGH</sequence>
<dbReference type="GO" id="GO:0005975">
    <property type="term" value="P:carbohydrate metabolic process"/>
    <property type="evidence" value="ECO:0007669"/>
    <property type="project" value="InterPro"/>
</dbReference>
<feature type="domain" description="Alpha-D-phosphohexomutase alpha/beta/alpha" evidence="11">
    <location>
        <begin position="281"/>
        <end position="387"/>
    </location>
</feature>
<dbReference type="Gene3D" id="3.40.120.10">
    <property type="entry name" value="Alpha-D-Glucose-1,6-Bisphosphate, subunit A, domain 3"/>
    <property type="match status" value="3"/>
</dbReference>
<dbReference type="AlphaFoldDB" id="A0A3M6R5U7"/>
<dbReference type="EMBL" id="RDQK01000007">
    <property type="protein sequence ID" value="RMX10687.1"/>
    <property type="molecule type" value="Genomic_DNA"/>
</dbReference>
<reference evidence="12 13" key="1">
    <citation type="submission" date="2018-10" db="EMBL/GenBank/DDBJ databases">
        <title>Comamonadaceae CDC group NO-1 genome sequencing and assembly.</title>
        <authorList>
            <person name="Bernier A.-M."/>
            <person name="Bernard K."/>
        </authorList>
    </citation>
    <scope>NUCLEOTIDE SEQUENCE [LARGE SCALE GENOMIC DNA]</scope>
    <source>
        <strain evidence="12 13">NML180581</strain>
    </source>
</reference>
<evidence type="ECO:0000256" key="7">
    <source>
        <dbReference type="RuleBase" id="RU004326"/>
    </source>
</evidence>
<dbReference type="PROSITE" id="PS00710">
    <property type="entry name" value="PGM_PMM"/>
    <property type="match status" value="1"/>
</dbReference>
<dbReference type="GO" id="GO:0000287">
    <property type="term" value="F:magnesium ion binding"/>
    <property type="evidence" value="ECO:0007669"/>
    <property type="project" value="InterPro"/>
</dbReference>
<dbReference type="SUPFAM" id="SSF55957">
    <property type="entry name" value="Phosphoglucomutase, C-terminal domain"/>
    <property type="match status" value="1"/>
</dbReference>
<evidence type="ECO:0000256" key="6">
    <source>
        <dbReference type="ARBA" id="ARBA00023235"/>
    </source>
</evidence>
<dbReference type="Proteomes" id="UP000281171">
    <property type="component" value="Unassembled WGS sequence"/>
</dbReference>
<dbReference type="Pfam" id="PF00408">
    <property type="entry name" value="PGM_PMM_IV"/>
    <property type="match status" value="1"/>
</dbReference>
<dbReference type="InterPro" id="IPR005844">
    <property type="entry name" value="A-D-PHexomutase_a/b/a-I"/>
</dbReference>
<evidence type="ECO:0000259" key="10">
    <source>
        <dbReference type="Pfam" id="PF02879"/>
    </source>
</evidence>
<evidence type="ECO:0000259" key="11">
    <source>
        <dbReference type="Pfam" id="PF02880"/>
    </source>
</evidence>
<comment type="similarity">
    <text evidence="2 7">Belongs to the phosphohexose mutase family.</text>
</comment>
<evidence type="ECO:0000256" key="3">
    <source>
        <dbReference type="ARBA" id="ARBA00022553"/>
    </source>
</evidence>
<feature type="domain" description="Alpha-D-phosphohexomutase alpha/beta/alpha" evidence="9">
    <location>
        <begin position="12"/>
        <end position="141"/>
    </location>
</feature>
<proteinExistence type="inferred from homology"/>
<dbReference type="Pfam" id="PF02880">
    <property type="entry name" value="PGM_PMM_III"/>
    <property type="match status" value="1"/>
</dbReference>
<dbReference type="InterPro" id="IPR005843">
    <property type="entry name" value="A-D-PHexomutase_C"/>
</dbReference>
<evidence type="ECO:0000256" key="4">
    <source>
        <dbReference type="ARBA" id="ARBA00022723"/>
    </source>
</evidence>
<dbReference type="InterPro" id="IPR016066">
    <property type="entry name" value="A-D-PHexomutase_CS"/>
</dbReference>
<keyword evidence="4 7" id="KW-0479">Metal-binding</keyword>
<keyword evidence="5 7" id="KW-0460">Magnesium</keyword>
<evidence type="ECO:0000313" key="12">
    <source>
        <dbReference type="EMBL" id="RMX10687.1"/>
    </source>
</evidence>
<dbReference type="PANTHER" id="PTHR43771">
    <property type="entry name" value="PHOSPHOMANNOMUTASE"/>
    <property type="match status" value="1"/>
</dbReference>
<dbReference type="GO" id="GO:0016868">
    <property type="term" value="F:intramolecular phosphotransferase activity"/>
    <property type="evidence" value="ECO:0007669"/>
    <property type="project" value="InterPro"/>
</dbReference>